<keyword evidence="9" id="KW-0677">Repeat</keyword>
<evidence type="ECO:0000256" key="13">
    <source>
        <dbReference type="SAM" id="MobiDB-lite"/>
    </source>
</evidence>
<dbReference type="Proteomes" id="UP001516023">
    <property type="component" value="Unassembled WGS sequence"/>
</dbReference>
<evidence type="ECO:0000256" key="5">
    <source>
        <dbReference type="ARBA" id="ARBA00022448"/>
    </source>
</evidence>
<evidence type="ECO:0000256" key="7">
    <source>
        <dbReference type="ARBA" id="ARBA00022597"/>
    </source>
</evidence>
<comment type="subcellular location">
    <subcellularLocation>
        <location evidence="1">Cell membrane</location>
        <topology evidence="1">Multi-pass membrane protein</topology>
    </subcellularLocation>
    <subcellularLocation>
        <location evidence="2">Golgi apparatus membrane</location>
        <topology evidence="2">Multi-pass membrane protein</topology>
    </subcellularLocation>
</comment>
<gene>
    <name evidence="15" type="ORF">HJC23_007094</name>
</gene>
<feature type="transmembrane region" description="Helical" evidence="14">
    <location>
        <begin position="215"/>
        <end position="236"/>
    </location>
</feature>
<dbReference type="PANTHER" id="PTHR10791:SF30">
    <property type="entry name" value="SUGAR TRANSPORTER SWEET1"/>
    <property type="match status" value="1"/>
</dbReference>
<keyword evidence="6" id="KW-1003">Cell membrane</keyword>
<keyword evidence="10 14" id="KW-1133">Transmembrane helix</keyword>
<dbReference type="Pfam" id="PF03083">
    <property type="entry name" value="MtN3_slv"/>
    <property type="match status" value="2"/>
</dbReference>
<keyword evidence="12 14" id="KW-0472">Membrane</keyword>
<evidence type="ECO:0000256" key="9">
    <source>
        <dbReference type="ARBA" id="ARBA00022737"/>
    </source>
</evidence>
<comment type="caution">
    <text evidence="15">The sequence shown here is derived from an EMBL/GenBank/DDBJ whole genome shotgun (WGS) entry which is preliminary data.</text>
</comment>
<feature type="transmembrane region" description="Helical" evidence="14">
    <location>
        <begin position="154"/>
        <end position="172"/>
    </location>
</feature>
<dbReference type="AlphaFoldDB" id="A0ABD3P203"/>
<name>A0ABD3P203_9STRA</name>
<keyword evidence="8 14" id="KW-0812">Transmembrane</keyword>
<evidence type="ECO:0000256" key="12">
    <source>
        <dbReference type="ARBA" id="ARBA00023136"/>
    </source>
</evidence>
<dbReference type="GO" id="GO:0005886">
    <property type="term" value="C:plasma membrane"/>
    <property type="evidence" value="ECO:0007669"/>
    <property type="project" value="UniProtKB-SubCell"/>
</dbReference>
<evidence type="ECO:0000256" key="4">
    <source>
        <dbReference type="ARBA" id="ARBA00021741"/>
    </source>
</evidence>
<accession>A0ABD3P203</accession>
<evidence type="ECO:0000256" key="8">
    <source>
        <dbReference type="ARBA" id="ARBA00022692"/>
    </source>
</evidence>
<keyword evidence="16" id="KW-1185">Reference proteome</keyword>
<evidence type="ECO:0000313" key="15">
    <source>
        <dbReference type="EMBL" id="KAL3781574.1"/>
    </source>
</evidence>
<dbReference type="EMBL" id="JABMIG020000312">
    <property type="protein sequence ID" value="KAL3781574.1"/>
    <property type="molecule type" value="Genomic_DNA"/>
</dbReference>
<protein>
    <recommendedName>
        <fullName evidence="4">Sugar transporter SWEET1</fullName>
    </recommendedName>
</protein>
<dbReference type="Gene3D" id="1.20.1280.290">
    <property type="match status" value="2"/>
</dbReference>
<evidence type="ECO:0000313" key="16">
    <source>
        <dbReference type="Proteomes" id="UP001516023"/>
    </source>
</evidence>
<evidence type="ECO:0000256" key="14">
    <source>
        <dbReference type="SAM" id="Phobius"/>
    </source>
</evidence>
<evidence type="ECO:0000256" key="3">
    <source>
        <dbReference type="ARBA" id="ARBA00007809"/>
    </source>
</evidence>
<proteinExistence type="inferred from homology"/>
<sequence>MSSTAFIVERYVCPTIGAILSNLAFAAPIKSLQAAVKAGKLAGLNPTPWAFMLGNTVGWLAYSFITGDLFVFFANVFGVLISIYLNIGAMKLQYYEEVRKASSSIQLIDNKGREKNTQQDDSEEDGNQAAADGTQENNTNKRNQDLRSFTSHEIKVLCIVVIWILILSMTSLTSTSKDRMENVVGIAVNINLALFYGAPLSTISTVFRTKTSSSIHFWTMIMNTSNAFFWCVYAFAVVDYYILIPNGIGFTFGIVQAVLYSTFPHDNADISVDGAQQFLGNGDEREPESQII</sequence>
<evidence type="ECO:0000256" key="6">
    <source>
        <dbReference type="ARBA" id="ARBA00022475"/>
    </source>
</evidence>
<feature type="transmembrane region" description="Helical" evidence="14">
    <location>
        <begin position="184"/>
        <end position="203"/>
    </location>
</feature>
<reference evidence="15 16" key="1">
    <citation type="journal article" date="2020" name="G3 (Bethesda)">
        <title>Improved Reference Genome for Cyclotella cryptica CCMP332, a Model for Cell Wall Morphogenesis, Salinity Adaptation, and Lipid Production in Diatoms (Bacillariophyta).</title>
        <authorList>
            <person name="Roberts W.R."/>
            <person name="Downey K.M."/>
            <person name="Ruck E.C."/>
            <person name="Traller J.C."/>
            <person name="Alverson A.J."/>
        </authorList>
    </citation>
    <scope>NUCLEOTIDE SEQUENCE [LARGE SCALE GENOMIC DNA]</scope>
    <source>
        <strain evidence="15 16">CCMP332</strain>
    </source>
</reference>
<evidence type="ECO:0000256" key="1">
    <source>
        <dbReference type="ARBA" id="ARBA00004651"/>
    </source>
</evidence>
<feature type="transmembrane region" description="Helical" evidence="14">
    <location>
        <begin position="59"/>
        <end position="85"/>
    </location>
</feature>
<evidence type="ECO:0000256" key="11">
    <source>
        <dbReference type="ARBA" id="ARBA00023034"/>
    </source>
</evidence>
<keyword evidence="7" id="KW-0762">Sugar transport</keyword>
<dbReference type="GO" id="GO:0000139">
    <property type="term" value="C:Golgi membrane"/>
    <property type="evidence" value="ECO:0007669"/>
    <property type="project" value="UniProtKB-SubCell"/>
</dbReference>
<organism evidence="15 16">
    <name type="scientific">Cyclotella cryptica</name>
    <dbReference type="NCBI Taxonomy" id="29204"/>
    <lineage>
        <taxon>Eukaryota</taxon>
        <taxon>Sar</taxon>
        <taxon>Stramenopiles</taxon>
        <taxon>Ochrophyta</taxon>
        <taxon>Bacillariophyta</taxon>
        <taxon>Coscinodiscophyceae</taxon>
        <taxon>Thalassiosirophycidae</taxon>
        <taxon>Stephanodiscales</taxon>
        <taxon>Stephanodiscaceae</taxon>
        <taxon>Cyclotella</taxon>
    </lineage>
</organism>
<feature type="region of interest" description="Disordered" evidence="13">
    <location>
        <begin position="109"/>
        <end position="143"/>
    </location>
</feature>
<dbReference type="PANTHER" id="PTHR10791">
    <property type="entry name" value="RAG1-ACTIVATING PROTEIN 1"/>
    <property type="match status" value="1"/>
</dbReference>
<keyword evidence="5" id="KW-0813">Transport</keyword>
<feature type="transmembrane region" description="Helical" evidence="14">
    <location>
        <begin position="242"/>
        <end position="263"/>
    </location>
</feature>
<dbReference type="InterPro" id="IPR047664">
    <property type="entry name" value="SWEET"/>
</dbReference>
<dbReference type="FunFam" id="1.20.1280.290:FF:000004">
    <property type="entry name" value="Sugar transporter SWEET"/>
    <property type="match status" value="1"/>
</dbReference>
<keyword evidence="11" id="KW-0333">Golgi apparatus</keyword>
<comment type="similarity">
    <text evidence="3">Belongs to the SWEET sugar transporter family.</text>
</comment>
<dbReference type="InterPro" id="IPR004316">
    <property type="entry name" value="SWEET_rpt"/>
</dbReference>
<evidence type="ECO:0000256" key="10">
    <source>
        <dbReference type="ARBA" id="ARBA00022989"/>
    </source>
</evidence>
<evidence type="ECO:0000256" key="2">
    <source>
        <dbReference type="ARBA" id="ARBA00004653"/>
    </source>
</evidence>